<dbReference type="Gene3D" id="3.30.420.40">
    <property type="match status" value="2"/>
</dbReference>
<dbReference type="PANTHER" id="PTHR43095:SF3">
    <property type="entry name" value="L-XYLULOSE_3-KETO-L-GULONATE KINASE"/>
    <property type="match status" value="1"/>
</dbReference>
<organism evidence="7 8">
    <name type="scientific">Streptomyces millisiae</name>
    <dbReference type="NCBI Taxonomy" id="3075542"/>
    <lineage>
        <taxon>Bacteria</taxon>
        <taxon>Bacillati</taxon>
        <taxon>Actinomycetota</taxon>
        <taxon>Actinomycetes</taxon>
        <taxon>Kitasatosporales</taxon>
        <taxon>Streptomycetaceae</taxon>
        <taxon>Streptomyces</taxon>
    </lineage>
</organism>
<dbReference type="InterPro" id="IPR043129">
    <property type="entry name" value="ATPase_NBD"/>
</dbReference>
<dbReference type="GO" id="GO:0016301">
    <property type="term" value="F:kinase activity"/>
    <property type="evidence" value="ECO:0007669"/>
    <property type="project" value="UniProtKB-KW"/>
</dbReference>
<comment type="caution">
    <text evidence="7">The sequence shown here is derived from an EMBL/GenBank/DDBJ whole genome shotgun (WGS) entry which is preliminary data.</text>
</comment>
<evidence type="ECO:0000256" key="1">
    <source>
        <dbReference type="ARBA" id="ARBA00009156"/>
    </source>
</evidence>
<keyword evidence="3 4" id="KW-0418">Kinase</keyword>
<dbReference type="Pfam" id="PF00370">
    <property type="entry name" value="FGGY_N"/>
    <property type="match status" value="1"/>
</dbReference>
<name>A0ABU2LJE2_9ACTN</name>
<dbReference type="InterPro" id="IPR000577">
    <property type="entry name" value="Carb_kinase_FGGY"/>
</dbReference>
<keyword evidence="2 4" id="KW-0808">Transferase</keyword>
<dbReference type="PIRSF" id="PIRSF000538">
    <property type="entry name" value="GlpK"/>
    <property type="match status" value="1"/>
</dbReference>
<evidence type="ECO:0000259" key="6">
    <source>
        <dbReference type="Pfam" id="PF02782"/>
    </source>
</evidence>
<dbReference type="InterPro" id="IPR018485">
    <property type="entry name" value="FGGY_C"/>
</dbReference>
<dbReference type="InterPro" id="IPR018483">
    <property type="entry name" value="Carb_kinase_FGGY_CS"/>
</dbReference>
<sequence length="507" mass="53040">MALDDAPFDGPFDGPFAVCVDAGTTVIKAVVFDAAGREVAVCRRETVVDHPRRDRAEQDMDAVWRAVAGAVHEAVAAAPGRVRLVALTAQGDGAWLVDRHGRPVRPAVLWNDARAADVVREWRAAGVLARAYRRNGSLTNAGLPNAILRQLAVAEPDALVTAHAVLTCGGWLFLRLTGVLGIEVSEASAPWLDIKARAYSDELLATYALAEHRRLLPPLLSGAEQVGELTGEAAAELGLPAGTPVVLAPYDVVATALGTGTTAAGQATCVLGTTLCTEVLVDAPDTAGEPSGLTLAFGPRRPVLRAFPTLAGTGVLDWTADLLGLRDLGELSALAARSAPGADGLRLLPYLSPAGERAPFLDPAASGLVTGLLFAHRREHLARAVFEGLAHVIRDCLEAAPHRPVELALCGGGAASELWCQLIADVTGVPVVTTEDSQVGAKGALLFALTALGDHQDLGAAAAALVRRGRRLVPAAGTREFHDREHAEFLATRALVAARWKGWRADV</sequence>
<dbReference type="RefSeq" id="WP_311595845.1">
    <property type="nucleotide sequence ID" value="NZ_JAVREM010000003.1"/>
</dbReference>
<dbReference type="InterPro" id="IPR050406">
    <property type="entry name" value="FGGY_Carb_Kinase"/>
</dbReference>
<feature type="domain" description="Carbohydrate kinase FGGY C-terminal" evidence="6">
    <location>
        <begin position="268"/>
        <end position="451"/>
    </location>
</feature>
<dbReference type="InterPro" id="IPR018484">
    <property type="entry name" value="FGGY_N"/>
</dbReference>
<dbReference type="Pfam" id="PF02782">
    <property type="entry name" value="FGGY_C"/>
    <property type="match status" value="1"/>
</dbReference>
<dbReference type="PROSITE" id="PS00445">
    <property type="entry name" value="FGGY_KINASES_2"/>
    <property type="match status" value="1"/>
</dbReference>
<protein>
    <submittedName>
        <fullName evidence="7">FGGY-family carbohydrate kinase</fullName>
        <ecNumber evidence="7">2.7.1.-</ecNumber>
    </submittedName>
</protein>
<reference evidence="8" key="1">
    <citation type="submission" date="2023-07" db="EMBL/GenBank/DDBJ databases">
        <title>30 novel species of actinomycetes from the DSMZ collection.</title>
        <authorList>
            <person name="Nouioui I."/>
        </authorList>
    </citation>
    <scope>NUCLEOTIDE SEQUENCE [LARGE SCALE GENOMIC DNA]</scope>
    <source>
        <strain evidence="8">DSM 44918</strain>
    </source>
</reference>
<dbReference type="SUPFAM" id="SSF53067">
    <property type="entry name" value="Actin-like ATPase domain"/>
    <property type="match status" value="2"/>
</dbReference>
<proteinExistence type="inferred from homology"/>
<feature type="domain" description="Carbohydrate kinase FGGY N-terminal" evidence="5">
    <location>
        <begin position="18"/>
        <end position="258"/>
    </location>
</feature>
<evidence type="ECO:0000313" key="8">
    <source>
        <dbReference type="Proteomes" id="UP001183420"/>
    </source>
</evidence>
<accession>A0ABU2LJE2</accession>
<gene>
    <name evidence="7" type="ORF">RNC47_05040</name>
</gene>
<comment type="similarity">
    <text evidence="1 4">Belongs to the FGGY kinase family.</text>
</comment>
<dbReference type="EMBL" id="JAVREM010000003">
    <property type="protein sequence ID" value="MDT0317707.1"/>
    <property type="molecule type" value="Genomic_DNA"/>
</dbReference>
<evidence type="ECO:0000259" key="5">
    <source>
        <dbReference type="Pfam" id="PF00370"/>
    </source>
</evidence>
<dbReference type="PANTHER" id="PTHR43095">
    <property type="entry name" value="SUGAR KINASE"/>
    <property type="match status" value="1"/>
</dbReference>
<evidence type="ECO:0000256" key="3">
    <source>
        <dbReference type="ARBA" id="ARBA00022777"/>
    </source>
</evidence>
<dbReference type="EC" id="2.7.1.-" evidence="7"/>
<keyword evidence="8" id="KW-1185">Reference proteome</keyword>
<evidence type="ECO:0000313" key="7">
    <source>
        <dbReference type="EMBL" id="MDT0317707.1"/>
    </source>
</evidence>
<evidence type="ECO:0000256" key="4">
    <source>
        <dbReference type="RuleBase" id="RU003733"/>
    </source>
</evidence>
<dbReference type="Proteomes" id="UP001183420">
    <property type="component" value="Unassembled WGS sequence"/>
</dbReference>
<evidence type="ECO:0000256" key="2">
    <source>
        <dbReference type="ARBA" id="ARBA00022679"/>
    </source>
</evidence>